<proteinExistence type="predicted"/>
<dbReference type="AlphaFoldDB" id="W7IWD9"/>
<dbReference type="Proteomes" id="UP000019277">
    <property type="component" value="Unassembled WGS sequence"/>
</dbReference>
<comment type="caution">
    <text evidence="2">The sequence shown here is derived from an EMBL/GenBank/DDBJ whole genome shotgun (WGS) entry which is preliminary data.</text>
</comment>
<gene>
    <name evidence="2" type="ORF">UO65_3603</name>
</gene>
<evidence type="ECO:0000313" key="2">
    <source>
        <dbReference type="EMBL" id="EWC61122.1"/>
    </source>
</evidence>
<protein>
    <submittedName>
        <fullName evidence="2">Uncharacterized protein</fullName>
    </submittedName>
</protein>
<keyword evidence="1" id="KW-0812">Transmembrane</keyword>
<keyword evidence="1" id="KW-1133">Transmembrane helix</keyword>
<sequence length="37" mass="3751">MLAQVLGVRAVFAVVGLFAVVVLAAVMSSARAEDMTG</sequence>
<name>W7IWD9_9PSEU</name>
<evidence type="ECO:0000256" key="1">
    <source>
        <dbReference type="SAM" id="Phobius"/>
    </source>
</evidence>
<reference evidence="2 3" key="1">
    <citation type="journal article" date="2014" name="Genome Announc.">
        <title>Draft Genome Sequence of the Antitrypanosomally Active Sponge-Associated Bacterium Actinokineospora sp. Strain EG49.</title>
        <authorList>
            <person name="Harjes J."/>
            <person name="Ryu T."/>
            <person name="Abdelmohsen U.R."/>
            <person name="Moitinho-Silva L."/>
            <person name="Horn H."/>
            <person name="Ravasi T."/>
            <person name="Hentschel U."/>
        </authorList>
    </citation>
    <scope>NUCLEOTIDE SEQUENCE [LARGE SCALE GENOMIC DNA]</scope>
    <source>
        <strain evidence="2 3">EG49</strain>
    </source>
</reference>
<organism evidence="2 3">
    <name type="scientific">Actinokineospora spheciospongiae</name>
    <dbReference type="NCBI Taxonomy" id="909613"/>
    <lineage>
        <taxon>Bacteria</taxon>
        <taxon>Bacillati</taxon>
        <taxon>Actinomycetota</taxon>
        <taxon>Actinomycetes</taxon>
        <taxon>Pseudonocardiales</taxon>
        <taxon>Pseudonocardiaceae</taxon>
        <taxon>Actinokineospora</taxon>
    </lineage>
</organism>
<keyword evidence="3" id="KW-1185">Reference proteome</keyword>
<keyword evidence="1" id="KW-0472">Membrane</keyword>
<feature type="transmembrane region" description="Helical" evidence="1">
    <location>
        <begin position="6"/>
        <end position="26"/>
    </location>
</feature>
<evidence type="ECO:0000313" key="3">
    <source>
        <dbReference type="Proteomes" id="UP000019277"/>
    </source>
</evidence>
<dbReference type="EMBL" id="AYXG01000130">
    <property type="protein sequence ID" value="EWC61122.1"/>
    <property type="molecule type" value="Genomic_DNA"/>
</dbReference>
<accession>W7IWD9</accession>
<accession>A0A8E3BE99</accession>